<feature type="repeat" description="ANK" evidence="4">
    <location>
        <begin position="311"/>
        <end position="345"/>
    </location>
</feature>
<dbReference type="Gene3D" id="3.30.2140.20">
    <property type="match status" value="1"/>
</dbReference>
<evidence type="ECO:0000313" key="6">
    <source>
        <dbReference type="Proteomes" id="UP000695562"/>
    </source>
</evidence>
<keyword evidence="6" id="KW-1185">Reference proteome</keyword>
<dbReference type="InterPro" id="IPR002110">
    <property type="entry name" value="Ankyrin_rpt"/>
</dbReference>
<dbReference type="SUPFAM" id="SSF54001">
    <property type="entry name" value="Cysteine proteinases"/>
    <property type="match status" value="1"/>
</dbReference>
<gene>
    <name evidence="5" type="ORF">CYY_004701</name>
</gene>
<dbReference type="Gene3D" id="1.25.40.20">
    <property type="entry name" value="Ankyrin repeat-containing domain"/>
    <property type="match status" value="2"/>
</dbReference>
<dbReference type="Pfam" id="PF00023">
    <property type="entry name" value="Ank"/>
    <property type="match status" value="1"/>
</dbReference>
<dbReference type="PANTHER" id="PTHR24171">
    <property type="entry name" value="ANKYRIN REPEAT DOMAIN-CONTAINING PROTEIN 39-RELATED"/>
    <property type="match status" value="1"/>
</dbReference>
<dbReference type="PROSITE" id="PS50088">
    <property type="entry name" value="ANK_REPEAT"/>
    <property type="match status" value="5"/>
</dbReference>
<comment type="similarity">
    <text evidence="1">Belongs to the arylamine N-acetyltransferase family.</text>
</comment>
<keyword evidence="2" id="KW-0677">Repeat</keyword>
<accession>A0A8J4V7I4</accession>
<evidence type="ECO:0000256" key="4">
    <source>
        <dbReference type="PROSITE-ProRule" id="PRU00023"/>
    </source>
</evidence>
<dbReference type="PROSITE" id="PS50297">
    <property type="entry name" value="ANK_REP_REGION"/>
    <property type="match status" value="4"/>
</dbReference>
<evidence type="ECO:0000256" key="1">
    <source>
        <dbReference type="ARBA" id="ARBA00006547"/>
    </source>
</evidence>
<dbReference type="OrthoDB" id="539213at2759"/>
<feature type="repeat" description="ANK" evidence="4">
    <location>
        <begin position="346"/>
        <end position="378"/>
    </location>
</feature>
<dbReference type="SMART" id="SM00248">
    <property type="entry name" value="ANK"/>
    <property type="match status" value="6"/>
</dbReference>
<protein>
    <recommendedName>
        <fullName evidence="7">Arylamine N-acetyltransferase</fullName>
    </recommendedName>
</protein>
<dbReference type="InterPro" id="IPR038765">
    <property type="entry name" value="Papain-like_cys_pep_sf"/>
</dbReference>
<dbReference type="PANTHER" id="PTHR24171:SF9">
    <property type="entry name" value="ANKYRIN REPEAT DOMAIN-CONTAINING PROTEIN 39"/>
    <property type="match status" value="1"/>
</dbReference>
<feature type="repeat" description="ANK" evidence="4">
    <location>
        <begin position="275"/>
        <end position="307"/>
    </location>
</feature>
<dbReference type="SUPFAM" id="SSF48403">
    <property type="entry name" value="Ankyrin repeat"/>
    <property type="match status" value="1"/>
</dbReference>
<dbReference type="PRINTS" id="PR01415">
    <property type="entry name" value="ANKYRIN"/>
</dbReference>
<reference evidence="5" key="1">
    <citation type="submission" date="2020-01" db="EMBL/GenBank/DDBJ databases">
        <title>Development of genomics and gene disruption for Polysphondylium violaceum indicates a role for the polyketide synthase stlB in stalk morphogenesis.</title>
        <authorList>
            <person name="Narita B."/>
            <person name="Kawabe Y."/>
            <person name="Kin K."/>
            <person name="Saito T."/>
            <person name="Gibbs R."/>
            <person name="Kuspa A."/>
            <person name="Muzny D."/>
            <person name="Queller D."/>
            <person name="Richards S."/>
            <person name="Strassman J."/>
            <person name="Sucgang R."/>
            <person name="Worley K."/>
            <person name="Schaap P."/>
        </authorList>
    </citation>
    <scope>NUCLEOTIDE SEQUENCE</scope>
    <source>
        <strain evidence="5">QSvi11</strain>
    </source>
</reference>
<dbReference type="GO" id="GO:0016407">
    <property type="term" value="F:acetyltransferase activity"/>
    <property type="evidence" value="ECO:0007669"/>
    <property type="project" value="InterPro"/>
</dbReference>
<comment type="caution">
    <text evidence="5">The sequence shown here is derived from an EMBL/GenBank/DDBJ whole genome shotgun (WGS) entry which is preliminary data.</text>
</comment>
<dbReference type="Pfam" id="PF00797">
    <property type="entry name" value="Acetyltransf_2"/>
    <property type="match status" value="1"/>
</dbReference>
<dbReference type="InterPro" id="IPR001447">
    <property type="entry name" value="Arylamine_N-AcTrfase"/>
</dbReference>
<feature type="repeat" description="ANK" evidence="4">
    <location>
        <begin position="388"/>
        <end position="416"/>
    </location>
</feature>
<sequence length="492" mass="55066">MKAYQTKTSYNNLNVLDGTWTPLTYEIIHRKVLIEKTGGLCFHINVTFNQFLKYNGMDAELVKAIKSDKNIDDQVGYHIFNVVNHNGKRCLVDVAAGAFSSLAPVPIDCKSDNDIIIGLNGTLCRSICINDGSFLYQTKFSNQEEWTNIYNYKLIPISGLTEINEAQIHSQVQSKTSIEYFKNSNNNNEIFNIDFALEKAKSAGSSENEESLLNYYESFVDDITQKETKLMQWDILHWATLKNHNQILDTIIKNRKQINNNATAATTTLFKQDKFGVSPLHIAASRNNLESLCILLDNGCDPNVRDTKPGIRLSSLHLAVNQKEPNIKIIEKLIQSGANVNQEATDRKTPIFHACSASRLDIIKLLVEAGAKVALQDNPKTNGWEYYRVTSPLHISVSKGDLQIVEYLLSNGGKANQILMDDVGESLLHVAALNGDVEMTKLLISKGANINCLDCYEATPLDYAESGMNSNKDYSNFIKQTFNAKYGKGRKM</sequence>
<dbReference type="InterPro" id="IPR053710">
    <property type="entry name" value="Arylamine_NAT_domain_sf"/>
</dbReference>
<evidence type="ECO:0000256" key="3">
    <source>
        <dbReference type="ARBA" id="ARBA00023043"/>
    </source>
</evidence>
<keyword evidence="3 4" id="KW-0040">ANK repeat</keyword>
<organism evidence="5 6">
    <name type="scientific">Polysphondylium violaceum</name>
    <dbReference type="NCBI Taxonomy" id="133409"/>
    <lineage>
        <taxon>Eukaryota</taxon>
        <taxon>Amoebozoa</taxon>
        <taxon>Evosea</taxon>
        <taxon>Eumycetozoa</taxon>
        <taxon>Dictyostelia</taxon>
        <taxon>Dictyosteliales</taxon>
        <taxon>Dictyosteliaceae</taxon>
        <taxon>Polysphondylium</taxon>
    </lineage>
</organism>
<evidence type="ECO:0000313" key="5">
    <source>
        <dbReference type="EMBL" id="KAF2073994.1"/>
    </source>
</evidence>
<dbReference type="EMBL" id="AJWJ01000171">
    <property type="protein sequence ID" value="KAF2073994.1"/>
    <property type="molecule type" value="Genomic_DNA"/>
</dbReference>
<name>A0A8J4V7I4_9MYCE</name>
<feature type="repeat" description="ANK" evidence="4">
    <location>
        <begin position="423"/>
        <end position="455"/>
    </location>
</feature>
<dbReference type="Proteomes" id="UP000695562">
    <property type="component" value="Unassembled WGS sequence"/>
</dbReference>
<proteinExistence type="inferred from homology"/>
<evidence type="ECO:0000256" key="2">
    <source>
        <dbReference type="ARBA" id="ARBA00022737"/>
    </source>
</evidence>
<dbReference type="AlphaFoldDB" id="A0A8J4V7I4"/>
<dbReference type="Pfam" id="PF12796">
    <property type="entry name" value="Ank_2"/>
    <property type="match status" value="2"/>
</dbReference>
<evidence type="ECO:0008006" key="7">
    <source>
        <dbReference type="Google" id="ProtNLM"/>
    </source>
</evidence>
<dbReference type="InterPro" id="IPR036770">
    <property type="entry name" value="Ankyrin_rpt-contain_sf"/>
</dbReference>